<organism evidence="1 2">
    <name type="scientific">Armatimonas rosea</name>
    <dbReference type="NCBI Taxonomy" id="685828"/>
    <lineage>
        <taxon>Bacteria</taxon>
        <taxon>Bacillati</taxon>
        <taxon>Armatimonadota</taxon>
        <taxon>Armatimonadia</taxon>
        <taxon>Armatimonadales</taxon>
        <taxon>Armatimonadaceae</taxon>
        <taxon>Armatimonas</taxon>
    </lineage>
</organism>
<comment type="caution">
    <text evidence="1">The sequence shown here is derived from an EMBL/GenBank/DDBJ whole genome shotgun (WGS) entry which is preliminary data.</text>
</comment>
<gene>
    <name evidence="1" type="ORF">HNQ39_000474</name>
</gene>
<dbReference type="RefSeq" id="WP_184192347.1">
    <property type="nucleotide sequence ID" value="NZ_JACHGW010000001.1"/>
</dbReference>
<evidence type="ECO:0000313" key="2">
    <source>
        <dbReference type="Proteomes" id="UP000520814"/>
    </source>
</evidence>
<protein>
    <submittedName>
        <fullName evidence="1">Uncharacterized protein</fullName>
    </submittedName>
</protein>
<accession>A0A7W9SL81</accession>
<keyword evidence="2" id="KW-1185">Reference proteome</keyword>
<dbReference type="AlphaFoldDB" id="A0A7W9SL81"/>
<dbReference type="EMBL" id="JACHGW010000001">
    <property type="protein sequence ID" value="MBB6048712.1"/>
    <property type="molecule type" value="Genomic_DNA"/>
</dbReference>
<evidence type="ECO:0000313" key="1">
    <source>
        <dbReference type="EMBL" id="MBB6048712.1"/>
    </source>
</evidence>
<name>A0A7W9SL81_ARMRO</name>
<dbReference type="Proteomes" id="UP000520814">
    <property type="component" value="Unassembled WGS sequence"/>
</dbReference>
<reference evidence="1 2" key="1">
    <citation type="submission" date="2020-08" db="EMBL/GenBank/DDBJ databases">
        <title>Genomic Encyclopedia of Type Strains, Phase IV (KMG-IV): sequencing the most valuable type-strain genomes for metagenomic binning, comparative biology and taxonomic classification.</title>
        <authorList>
            <person name="Goeker M."/>
        </authorList>
    </citation>
    <scope>NUCLEOTIDE SEQUENCE [LARGE SCALE GENOMIC DNA]</scope>
    <source>
        <strain evidence="1 2">DSM 23562</strain>
    </source>
</reference>
<sequence length="196" mass="21829">MPQTVPVLYEIEINITRLLGASLTLLADTALFVRQPLPVVSPAELADAVRDLEGRNRSLVLDGSLGEDVMLTMQRNATRILQLGVLARVRQHLQRSMELLSEEERLVIIRLLGPAADSVFLLGTRLLAALIEPPVSEPIRLDTFTWEMLMVDGAFQIAREELTRNRALGREGRRAARATLWALQVARDAFLVIGSR</sequence>
<proteinExistence type="predicted"/>